<feature type="signal peptide" evidence="1">
    <location>
        <begin position="1"/>
        <end position="24"/>
    </location>
</feature>
<name>A0A4P6KCZ9_9MICO</name>
<evidence type="ECO:0008006" key="4">
    <source>
        <dbReference type="Google" id="ProtNLM"/>
    </source>
</evidence>
<feature type="chain" id="PRO_5039619086" description="Lipoprotein" evidence="1">
    <location>
        <begin position="25"/>
        <end position="208"/>
    </location>
</feature>
<accession>A0A4P6KCZ9</accession>
<reference evidence="2 3" key="1">
    <citation type="submission" date="2019-02" db="EMBL/GenBank/DDBJ databases">
        <authorList>
            <person name="Sun L."/>
            <person name="Pan D."/>
            <person name="Wu X."/>
        </authorList>
    </citation>
    <scope>NUCLEOTIDE SEQUENCE [LARGE SCALE GENOMIC DNA]</scope>
    <source>
        <strain evidence="2 3">JW-1</strain>
    </source>
</reference>
<keyword evidence="1" id="KW-0732">Signal</keyword>
<dbReference type="AlphaFoldDB" id="A0A4P6KCZ9"/>
<sequence length="208" mass="22073">MTHVRIALVAVCGAVLFLSGCSGVDPGGSASAAGTGPSAASGSAPEFDGPWASTFSSMYERAGSDFERQVLSDGKVTDQEYAETLDRFTECLSAYGHYDIDFGDDGGFTFNSPKGSNDDEGVAQVEQCSKESGEGGINALYHWMKRNPENLDESTIMAACLVRKGAVDPSYSATDFDQNQAVEDFPYLSGHGRNDLVECSTDPLGLFE</sequence>
<organism evidence="2 3">
    <name type="scientific">Leucobacter triazinivorans</name>
    <dbReference type="NCBI Taxonomy" id="1784719"/>
    <lineage>
        <taxon>Bacteria</taxon>
        <taxon>Bacillati</taxon>
        <taxon>Actinomycetota</taxon>
        <taxon>Actinomycetes</taxon>
        <taxon>Micrococcales</taxon>
        <taxon>Microbacteriaceae</taxon>
        <taxon>Leucobacter</taxon>
    </lineage>
</organism>
<proteinExistence type="predicted"/>
<dbReference type="KEGG" id="ltr:EVS81_03585"/>
<evidence type="ECO:0000313" key="2">
    <source>
        <dbReference type="EMBL" id="QBE48023.1"/>
    </source>
</evidence>
<gene>
    <name evidence="2" type="ORF">EVS81_03585</name>
</gene>
<evidence type="ECO:0000313" key="3">
    <source>
        <dbReference type="Proteomes" id="UP000289260"/>
    </source>
</evidence>
<dbReference type="Proteomes" id="UP000289260">
    <property type="component" value="Chromosome"/>
</dbReference>
<dbReference type="EMBL" id="CP035806">
    <property type="protein sequence ID" value="QBE48023.1"/>
    <property type="molecule type" value="Genomic_DNA"/>
</dbReference>
<dbReference type="RefSeq" id="WP_130109172.1">
    <property type="nucleotide sequence ID" value="NZ_CP035806.1"/>
</dbReference>
<protein>
    <recommendedName>
        <fullName evidence="4">Lipoprotein</fullName>
    </recommendedName>
</protein>
<evidence type="ECO:0000256" key="1">
    <source>
        <dbReference type="SAM" id="SignalP"/>
    </source>
</evidence>
<keyword evidence="3" id="KW-1185">Reference proteome</keyword>
<dbReference type="OrthoDB" id="3230981at2"/>
<dbReference type="PROSITE" id="PS51257">
    <property type="entry name" value="PROKAR_LIPOPROTEIN"/>
    <property type="match status" value="1"/>
</dbReference>